<feature type="transmembrane region" description="Helical" evidence="5">
    <location>
        <begin position="365"/>
        <end position="385"/>
    </location>
</feature>
<evidence type="ECO:0000313" key="7">
    <source>
        <dbReference type="EMBL" id="CAD9681858.1"/>
    </source>
</evidence>
<feature type="transmembrane region" description="Helical" evidence="5">
    <location>
        <begin position="197"/>
        <end position="219"/>
    </location>
</feature>
<dbReference type="GO" id="GO:0016020">
    <property type="term" value="C:membrane"/>
    <property type="evidence" value="ECO:0007669"/>
    <property type="project" value="UniProtKB-SubCell"/>
</dbReference>
<dbReference type="EMBL" id="HBHK01011858">
    <property type="protein sequence ID" value="CAD9681858.1"/>
    <property type="molecule type" value="Transcribed_RNA"/>
</dbReference>
<dbReference type="PANTHER" id="PTHR22950:SF461">
    <property type="entry name" value="AMINO ACID TRANSPORTER TRANSMEMBRANE DOMAIN-CONTAINING PROTEIN"/>
    <property type="match status" value="1"/>
</dbReference>
<sequence length="477" mass="52595">MNYKSGSGILPQDAVHTESGIGFFGDVHRYGSSRSGMRLHVLDSGLDDGTAPPKKLGWKTVGLLQIADVVGSGILTMAAAFVQLGWVCAVLVLVVMCAINVYMGIVLSQAKQIVPGGLSYKQMAHYAVGKKWFTLVVEWVFIIYVVANLSGYVLAMTESLQMIFFDSEVLCNPVAGIIVAGVMIFPTQIRSLHGITLFVYLNCISIVVSVFTALIYMIVNMQKQHEEHPSVTEVIPTPFEWTDFFNGVCKITFAYLGAYIYLEMMSEMRRPQDFPKGFLLSAPFQFGMYLFVGVTGYLYSGQNAGDMIIQEINVTTNPALFRFAAVLLYIHLIVSFLIKSTVLTRAIHIKVSPMTVNDTGLKGRLVWFVLSISLIISTYLISNAIPLFGKITSILGGLFAPLLGYIFPPIFLLAARRRSSASTSTLEYVVFAIIMVLACVLLSAGTVANFISFFNAMKQTQTTPFECKHSSYLDRYT</sequence>
<evidence type="ECO:0000256" key="5">
    <source>
        <dbReference type="SAM" id="Phobius"/>
    </source>
</evidence>
<evidence type="ECO:0000256" key="2">
    <source>
        <dbReference type="ARBA" id="ARBA00022692"/>
    </source>
</evidence>
<dbReference type="AlphaFoldDB" id="A0A7S2RVT3"/>
<name>A0A7S2RVT3_9STRA</name>
<organism evidence="7">
    <name type="scientific">Mucochytrium quahogii</name>
    <dbReference type="NCBI Taxonomy" id="96639"/>
    <lineage>
        <taxon>Eukaryota</taxon>
        <taxon>Sar</taxon>
        <taxon>Stramenopiles</taxon>
        <taxon>Bigyra</taxon>
        <taxon>Labyrinthulomycetes</taxon>
        <taxon>Thraustochytrida</taxon>
        <taxon>Thraustochytriidae</taxon>
        <taxon>Mucochytrium</taxon>
    </lineage>
</organism>
<feature type="transmembrane region" description="Helical" evidence="5">
    <location>
        <begin position="391"/>
        <end position="414"/>
    </location>
</feature>
<dbReference type="GO" id="GO:0015179">
    <property type="term" value="F:L-amino acid transmembrane transporter activity"/>
    <property type="evidence" value="ECO:0007669"/>
    <property type="project" value="TreeGrafter"/>
</dbReference>
<feature type="transmembrane region" description="Helical" evidence="5">
    <location>
        <begin position="90"/>
        <end position="111"/>
    </location>
</feature>
<evidence type="ECO:0000256" key="4">
    <source>
        <dbReference type="ARBA" id="ARBA00023136"/>
    </source>
</evidence>
<keyword evidence="4 5" id="KW-0472">Membrane</keyword>
<keyword evidence="3 5" id="KW-1133">Transmembrane helix</keyword>
<gene>
    <name evidence="7" type="ORF">QSP1433_LOCUS7464</name>
</gene>
<evidence type="ECO:0000256" key="1">
    <source>
        <dbReference type="ARBA" id="ARBA00004141"/>
    </source>
</evidence>
<feature type="transmembrane region" description="Helical" evidence="5">
    <location>
        <begin position="274"/>
        <end position="299"/>
    </location>
</feature>
<dbReference type="PANTHER" id="PTHR22950">
    <property type="entry name" value="AMINO ACID TRANSPORTER"/>
    <property type="match status" value="1"/>
</dbReference>
<proteinExistence type="predicted"/>
<evidence type="ECO:0000256" key="3">
    <source>
        <dbReference type="ARBA" id="ARBA00022989"/>
    </source>
</evidence>
<dbReference type="Pfam" id="PF01490">
    <property type="entry name" value="Aa_trans"/>
    <property type="match status" value="1"/>
</dbReference>
<feature type="transmembrane region" description="Helical" evidence="5">
    <location>
        <begin position="132"/>
        <end position="155"/>
    </location>
</feature>
<feature type="transmembrane region" description="Helical" evidence="5">
    <location>
        <begin position="426"/>
        <end position="451"/>
    </location>
</feature>
<keyword evidence="2 5" id="KW-0812">Transmembrane</keyword>
<protein>
    <recommendedName>
        <fullName evidence="6">Amino acid transporter transmembrane domain-containing protein</fullName>
    </recommendedName>
</protein>
<feature type="transmembrane region" description="Helical" evidence="5">
    <location>
        <begin position="167"/>
        <end position="185"/>
    </location>
</feature>
<dbReference type="InterPro" id="IPR013057">
    <property type="entry name" value="AA_transpt_TM"/>
</dbReference>
<comment type="subcellular location">
    <subcellularLocation>
        <location evidence="1">Membrane</location>
        <topology evidence="1">Multi-pass membrane protein</topology>
    </subcellularLocation>
</comment>
<dbReference type="Gene3D" id="1.20.1740.10">
    <property type="entry name" value="Amino acid/polyamine transporter I"/>
    <property type="match status" value="1"/>
</dbReference>
<feature type="domain" description="Amino acid transporter transmembrane" evidence="6">
    <location>
        <begin position="55"/>
        <end position="448"/>
    </location>
</feature>
<accession>A0A7S2RVT3</accession>
<feature type="transmembrane region" description="Helical" evidence="5">
    <location>
        <begin position="319"/>
        <end position="344"/>
    </location>
</feature>
<reference evidence="7" key="1">
    <citation type="submission" date="2021-01" db="EMBL/GenBank/DDBJ databases">
        <authorList>
            <person name="Corre E."/>
            <person name="Pelletier E."/>
            <person name="Niang G."/>
            <person name="Scheremetjew M."/>
            <person name="Finn R."/>
            <person name="Kale V."/>
            <person name="Holt S."/>
            <person name="Cochrane G."/>
            <person name="Meng A."/>
            <person name="Brown T."/>
            <person name="Cohen L."/>
        </authorList>
    </citation>
    <scope>NUCLEOTIDE SEQUENCE</scope>
    <source>
        <strain evidence="7">NY070348D</strain>
    </source>
</reference>
<evidence type="ECO:0000259" key="6">
    <source>
        <dbReference type="Pfam" id="PF01490"/>
    </source>
</evidence>